<evidence type="ECO:0000256" key="1">
    <source>
        <dbReference type="SAM" id="SignalP"/>
    </source>
</evidence>
<keyword evidence="1" id="KW-0732">Signal</keyword>
<dbReference type="InterPro" id="IPR025548">
    <property type="entry name" value="YfkD"/>
</dbReference>
<feature type="signal peptide" evidence="1">
    <location>
        <begin position="1"/>
        <end position="23"/>
    </location>
</feature>
<organism evidence="2 3">
    <name type="scientific">Alkalihalobacterium chitinilyticum</name>
    <dbReference type="NCBI Taxonomy" id="2980103"/>
    <lineage>
        <taxon>Bacteria</taxon>
        <taxon>Bacillati</taxon>
        <taxon>Bacillota</taxon>
        <taxon>Bacilli</taxon>
        <taxon>Bacillales</taxon>
        <taxon>Bacillaceae</taxon>
        <taxon>Alkalihalobacterium</taxon>
    </lineage>
</organism>
<feature type="chain" id="PRO_5046312277" evidence="1">
    <location>
        <begin position="24"/>
        <end position="267"/>
    </location>
</feature>
<proteinExistence type="predicted"/>
<reference evidence="2" key="1">
    <citation type="submission" date="2024-05" db="EMBL/GenBank/DDBJ databases">
        <title>Alkalihalobacillus sp. strain MEB203 novel alkaliphilic bacterium from Lonar Lake, India.</title>
        <authorList>
            <person name="Joshi A."/>
            <person name="Thite S."/>
            <person name="Mengade P."/>
        </authorList>
    </citation>
    <scope>NUCLEOTIDE SEQUENCE</scope>
    <source>
        <strain evidence="2">MEB 203</strain>
    </source>
</reference>
<dbReference type="Pfam" id="PF14167">
    <property type="entry name" value="YfkD"/>
    <property type="match status" value="1"/>
</dbReference>
<dbReference type="EMBL" id="JAOTPO010000011">
    <property type="protein sequence ID" value="MDE5414740.1"/>
    <property type="molecule type" value="Genomic_DNA"/>
</dbReference>
<comment type="caution">
    <text evidence="2">The sequence shown here is derived from an EMBL/GenBank/DDBJ whole genome shotgun (WGS) entry which is preliminary data.</text>
</comment>
<protein>
    <submittedName>
        <fullName evidence="2">YfkD family protein</fullName>
    </submittedName>
</protein>
<evidence type="ECO:0000313" key="3">
    <source>
        <dbReference type="Proteomes" id="UP001148125"/>
    </source>
</evidence>
<gene>
    <name evidence="2" type="ORF">N7Z68_15385</name>
</gene>
<dbReference type="RefSeq" id="WP_275119352.1">
    <property type="nucleotide sequence ID" value="NZ_JAOTPO010000011.1"/>
</dbReference>
<sequence length="267" mass="30083">MRKVSLCILALILLILFPLHGLAEENKGEETKTQIPDYVLDISKDNTYPNPTQDLPYLQPSELTQELLDSSEVEITNPELIRLLNESSINNSKTALLFKASIYLGQWPLNYESGETNVNWEYNRVNTNYVDNRGGRSPQKLTYTQEQQKKISGGLTAEVPNSEEVKKMMMIKAAEKTGLPLAFDTIIGYGTKKGQVYKIAPKNVGYLYAYVPAANEKGKVTYGEVYLTIKNGKRKLEVKNVTQQGIGAWIPVQDHLGFKFYTANQPR</sequence>
<evidence type="ECO:0000313" key="2">
    <source>
        <dbReference type="EMBL" id="MDE5414740.1"/>
    </source>
</evidence>
<dbReference type="Proteomes" id="UP001148125">
    <property type="component" value="Unassembled WGS sequence"/>
</dbReference>
<keyword evidence="3" id="KW-1185">Reference proteome</keyword>
<accession>A0ABT5VH01</accession>
<name>A0ABT5VH01_9BACI</name>